<dbReference type="SUPFAM" id="SSF54556">
    <property type="entry name" value="Chitinase insertion domain"/>
    <property type="match status" value="1"/>
</dbReference>
<evidence type="ECO:0000256" key="3">
    <source>
        <dbReference type="ARBA" id="ARBA00008682"/>
    </source>
</evidence>
<dbReference type="SUPFAM" id="SSF51445">
    <property type="entry name" value="(Trans)glycosidases"/>
    <property type="match status" value="1"/>
</dbReference>
<evidence type="ECO:0000259" key="17">
    <source>
        <dbReference type="PROSITE" id="PS51910"/>
    </source>
</evidence>
<dbReference type="InterPro" id="IPR001579">
    <property type="entry name" value="Glyco_hydro_18_chit_AS"/>
</dbReference>
<dbReference type="InterPro" id="IPR017853">
    <property type="entry name" value="GH"/>
</dbReference>
<comment type="subcellular location">
    <subcellularLocation>
        <location evidence="2">Secreted</location>
    </subcellularLocation>
</comment>
<reference evidence="18 19" key="1">
    <citation type="journal article" date="2016" name="Genome Biol. Evol.">
        <title>Divergent and convergent evolution of fungal pathogenicity.</title>
        <authorList>
            <person name="Shang Y."/>
            <person name="Xiao G."/>
            <person name="Zheng P."/>
            <person name="Cen K."/>
            <person name="Zhan S."/>
            <person name="Wang C."/>
        </authorList>
    </citation>
    <scope>NUCLEOTIDE SEQUENCE [LARGE SCALE GENOMIC DNA]</scope>
    <source>
        <strain evidence="18 19">RCEF 3172</strain>
    </source>
</reference>
<name>A0A167CRF7_9HYPO</name>
<evidence type="ECO:0000256" key="1">
    <source>
        <dbReference type="ARBA" id="ARBA00000822"/>
    </source>
</evidence>
<dbReference type="GO" id="GO:0000272">
    <property type="term" value="P:polysaccharide catabolic process"/>
    <property type="evidence" value="ECO:0007669"/>
    <property type="project" value="UniProtKB-KW"/>
</dbReference>
<dbReference type="Gene3D" id="3.30.60.10">
    <property type="entry name" value="Endochitinase-like"/>
    <property type="match status" value="1"/>
</dbReference>
<keyword evidence="9" id="KW-0843">Virulence</keyword>
<feature type="domain" description="Chitin-binding type-1" evidence="16">
    <location>
        <begin position="32"/>
        <end position="75"/>
    </location>
</feature>
<evidence type="ECO:0000256" key="5">
    <source>
        <dbReference type="ARBA" id="ARBA00022525"/>
    </source>
</evidence>
<keyword evidence="8" id="KW-0146">Chitin degradation</keyword>
<evidence type="ECO:0000256" key="6">
    <source>
        <dbReference type="ARBA" id="ARBA00022669"/>
    </source>
</evidence>
<evidence type="ECO:0000256" key="8">
    <source>
        <dbReference type="ARBA" id="ARBA00023024"/>
    </source>
</evidence>
<feature type="disulfide bond" evidence="13">
    <location>
        <begin position="51"/>
        <end position="65"/>
    </location>
</feature>
<feature type="region of interest" description="Disordered" evidence="15">
    <location>
        <begin position="1382"/>
        <end position="1405"/>
    </location>
</feature>
<evidence type="ECO:0000256" key="9">
    <source>
        <dbReference type="ARBA" id="ARBA00023026"/>
    </source>
</evidence>
<dbReference type="SUPFAM" id="SSF57016">
    <property type="entry name" value="Plant lectins/antimicrobial peptides"/>
    <property type="match status" value="1"/>
</dbReference>
<dbReference type="PANTHER" id="PTHR47700">
    <property type="entry name" value="V CHITINASE, PUTATIVE (AFU_ORTHOLOGUE AFUA_6G13720)-RELATED"/>
    <property type="match status" value="1"/>
</dbReference>
<evidence type="ECO:0000256" key="7">
    <source>
        <dbReference type="ARBA" id="ARBA00022801"/>
    </source>
</evidence>
<comment type="caution">
    <text evidence="13">Lacks conserved residue(s) required for the propagation of feature annotation.</text>
</comment>
<dbReference type="OrthoDB" id="73875at2759"/>
<keyword evidence="6 13" id="KW-0147">Chitin-binding</keyword>
<comment type="catalytic activity">
    <reaction evidence="1">
        <text>Random endo-hydrolysis of N-acetyl-beta-D-glucosaminide (1-&gt;4)-beta-linkages in chitin and chitodextrins.</text>
        <dbReference type="EC" id="3.2.1.14"/>
    </reaction>
</comment>
<evidence type="ECO:0000256" key="14">
    <source>
        <dbReference type="RuleBase" id="RU000489"/>
    </source>
</evidence>
<dbReference type="PROSITE" id="PS50941">
    <property type="entry name" value="CHIT_BIND_I_2"/>
    <property type="match status" value="1"/>
</dbReference>
<evidence type="ECO:0000256" key="13">
    <source>
        <dbReference type="PROSITE-ProRule" id="PRU00261"/>
    </source>
</evidence>
<dbReference type="GO" id="GO:0005576">
    <property type="term" value="C:extracellular region"/>
    <property type="evidence" value="ECO:0007669"/>
    <property type="project" value="UniProtKB-SubCell"/>
</dbReference>
<dbReference type="InterPro" id="IPR053214">
    <property type="entry name" value="LysM12-like"/>
</dbReference>
<dbReference type="GO" id="GO:0006032">
    <property type="term" value="P:chitin catabolic process"/>
    <property type="evidence" value="ECO:0007669"/>
    <property type="project" value="UniProtKB-KW"/>
</dbReference>
<dbReference type="InterPro" id="IPR018371">
    <property type="entry name" value="Chitin-binding_1_CS"/>
</dbReference>
<organism evidence="18 19">
    <name type="scientific">Beauveria brongniartii RCEF 3172</name>
    <dbReference type="NCBI Taxonomy" id="1081107"/>
    <lineage>
        <taxon>Eukaryota</taxon>
        <taxon>Fungi</taxon>
        <taxon>Dikarya</taxon>
        <taxon>Ascomycota</taxon>
        <taxon>Pezizomycotina</taxon>
        <taxon>Sordariomycetes</taxon>
        <taxon>Hypocreomycetidae</taxon>
        <taxon>Hypocreales</taxon>
        <taxon>Cordycipitaceae</taxon>
        <taxon>Beauveria</taxon>
        <taxon>Beauveria brongniartii</taxon>
    </lineage>
</organism>
<comment type="caution">
    <text evidence="18">The sequence shown here is derived from an EMBL/GenBank/DDBJ whole genome shotgun (WGS) entry which is preliminary data.</text>
</comment>
<sequence length="1802" mass="196552">MSRTPSRAPSARPCGFGPEYCGDGCLGTCNAVAECGRYAATPGTKCPLNVCCSQYGFCGFTELFCDAKCQSNCGQPTSPSCPSSRTADGLKRKIAYYELFGVDRACDKMMPEAIPAGALTHINLAFIQFGQDYKVVDTGGDIVARVSKLKLKYPGLRVNMAVGGWEFNDPPTSHYFSDMAGSSDNQQVFIDSVVAYLTKYGLDGIDLDWEYPAADDRGGVKIDTKTYVLLMANLRKAFNKVNPGWEITCTIPSSYWYLRHFDLPGMSKYADYFNLMSYDIHGMWDKHNKETGPYLRGHTNLTEIDEGLKLLWRVGVEPSKVVMGMGFYGRSFRMADSNCWQPECKFSAAGNAGDCSGQAGILYYAEIASTNESINVATHYDPVSTVKVNVFNGNQWVAYDDAQSWADKLEYLTGHCLGGLMIWAIDQDTGQYDALAGLLGADATARGLTKGGSLSDAQKKKLADEFAAYTGQNCFVTPECNDGVTDYQGDPNYVCPKGWSSVSTAHSPDQRPDYYISDGCKKGSFRHICCPTQSMPKNCAWNGEPNDDYPGCTGHCGANQFELNIDRYVDAKGEKGVCYNGYRSLCCDSTEVLSQCSWTDCQTETPFKCPKGSVLKTWRYDDNRSALCPKNGAQAFCCPQDDDPQNCHWTFESLDGTVPSEKQRCLPTTCPDTQIQYTLARVPPNTGKDVASLGGFSCTSIRPLPNQKPDWPYCCDPPEDYNGKWPVDPSYLWADPDKEKGADIVWAYQDDYGNNNADTEPDSAYGDDPYGFVMLDGPPGSVDSTFPSAYTVARAVEPVQQVKRSLITTNRTLIDSAFDHSGEVFHAFCNYQDDSKRCQKIFHKGAEDTIIKLPDHVGEGPFARVVSMEEASAEYQLPGHHSRKRAAQELQSKVWRIKIDYNFHAIKKDDGPVNMRVDFTNLIEYWDDVTDTPAKARAKRELRDGESLSYRHWRHKVTAAKVTHDRMRKRQDDIMAGSTTHLQGARGDDDEDDDMAHESVKVKRWFGSFINWIKKVTTVEKSDKGFIPMAFKKSILLYRAFVGCARTNAQMNIYLDAEAAMDGTYAYYYSGALGGVVPTATYAYFGMQPHMYLGLTVTGSARLEYRSDRVKLVPTISYPGLAVKGLAAVGPTLDIYGQIVGIIQVSGTMQVGARYTFDKTEMWWPDDDEAKPVLQNLLDNPEPVKTGLVPEFKAAVAASIDVDFKVTPEAHIGIKIGGGGSFGITLVDAQVVGYVNNTLRFHADANGQTDGAGYSGSYNYGVYLLYNIGVGGWASIVGFTWNVKSRDLFDTPKTITLYSDGGVFSSGGGKKRSEPLIAGRAFHQHVDESLGLPEIEARGLLNTISAHELDAPESVFAQARIVGMDGEVLWSSGDEVVNITLPKSAPSLQRRDDGPDAGGSPDFSLGNLTCPVSQCDAKSARGLERRATQCGWVLPDFRYNCGAFPDGQIVGPAGASTGYRGICTNVDRFFTARGVTRNGLTLTWDPTGQTPRRNFACKVTNPKKQGSSYCFTDNVIAAQAVGLSSSVDLLSCDEYPCASFEEGGGYFGTLAAGATSIATLCVPIWQQTLQGNCNGLLSTLKTNVAHFDDPTAAADWQSWDGGNADWLADGGGGWQRTARYVSQIPQAGGISDGDYAPNSDGHYGGYFLRRNFTMGLAAPANANDGGAWGAQSASSWTGGAQSNNRDVTLIACAVNTFNQVDIYQEDSYNAYCFTGGTSPAAGYGNVASFQQCKVTFTGVTPGPNSKRSLTGEDEPVIGTFNGWGVKKIVMRDNDSENIPAPDFIPDPADLMPVEIVDSPDFV</sequence>
<evidence type="ECO:0000256" key="2">
    <source>
        <dbReference type="ARBA" id="ARBA00004613"/>
    </source>
</evidence>
<evidence type="ECO:0000256" key="12">
    <source>
        <dbReference type="ARBA" id="ARBA00023326"/>
    </source>
</evidence>
<gene>
    <name evidence="18" type="ORF">BBO_05476</name>
</gene>
<dbReference type="InterPro" id="IPR036861">
    <property type="entry name" value="Endochitinase-like_sf"/>
</dbReference>
<evidence type="ECO:0000313" key="19">
    <source>
        <dbReference type="Proteomes" id="UP000076863"/>
    </source>
</evidence>
<dbReference type="GO" id="GO:0008843">
    <property type="term" value="F:endochitinase activity"/>
    <property type="evidence" value="ECO:0007669"/>
    <property type="project" value="UniProtKB-EC"/>
</dbReference>
<evidence type="ECO:0000256" key="10">
    <source>
        <dbReference type="ARBA" id="ARBA00023277"/>
    </source>
</evidence>
<dbReference type="InterPro" id="IPR001223">
    <property type="entry name" value="Glyco_hydro18_cat"/>
</dbReference>
<dbReference type="InterPro" id="IPR001002">
    <property type="entry name" value="Chitin-bd_1"/>
</dbReference>
<protein>
    <recommendedName>
        <fullName evidence="4">chitinase</fullName>
        <ecNumber evidence="4">3.2.1.14</ecNumber>
    </recommendedName>
</protein>
<evidence type="ECO:0000256" key="11">
    <source>
        <dbReference type="ARBA" id="ARBA00023295"/>
    </source>
</evidence>
<keyword evidence="7 14" id="KW-0378">Hydrolase</keyword>
<dbReference type="PROSITE" id="PS51910">
    <property type="entry name" value="GH18_2"/>
    <property type="match status" value="1"/>
</dbReference>
<dbReference type="SMART" id="SM00270">
    <property type="entry name" value="ChtBD1"/>
    <property type="match status" value="1"/>
</dbReference>
<keyword evidence="13" id="KW-1015">Disulfide bond</keyword>
<dbReference type="Gene3D" id="3.10.50.10">
    <property type="match status" value="1"/>
</dbReference>
<dbReference type="EC" id="3.2.1.14" evidence="4"/>
<keyword evidence="11 14" id="KW-0326">Glycosidase</keyword>
<dbReference type="PANTHER" id="PTHR47700:SF2">
    <property type="entry name" value="CHITINASE"/>
    <property type="match status" value="1"/>
</dbReference>
<evidence type="ECO:0000256" key="15">
    <source>
        <dbReference type="SAM" id="MobiDB-lite"/>
    </source>
</evidence>
<evidence type="ECO:0000259" key="16">
    <source>
        <dbReference type="PROSITE" id="PS50941"/>
    </source>
</evidence>
<feature type="disulfide bond" evidence="13">
    <location>
        <begin position="46"/>
        <end position="58"/>
    </location>
</feature>
<dbReference type="GO" id="GO:0008061">
    <property type="term" value="F:chitin binding"/>
    <property type="evidence" value="ECO:0007669"/>
    <property type="project" value="UniProtKB-UniRule"/>
</dbReference>
<dbReference type="PROSITE" id="PS01095">
    <property type="entry name" value="GH18_1"/>
    <property type="match status" value="1"/>
</dbReference>
<keyword evidence="19" id="KW-1185">Reference proteome</keyword>
<dbReference type="SMART" id="SM00636">
    <property type="entry name" value="Glyco_18"/>
    <property type="match status" value="1"/>
</dbReference>
<accession>A0A167CRF7</accession>
<dbReference type="PROSITE" id="PS00026">
    <property type="entry name" value="CHIT_BIND_I_1"/>
    <property type="match status" value="1"/>
</dbReference>
<keyword evidence="10" id="KW-0119">Carbohydrate metabolism</keyword>
<dbReference type="Pfam" id="PF00187">
    <property type="entry name" value="Chitin_bind_1"/>
    <property type="match status" value="1"/>
</dbReference>
<dbReference type="Gene3D" id="3.20.20.80">
    <property type="entry name" value="Glycosidases"/>
    <property type="match status" value="1"/>
</dbReference>
<dbReference type="InterPro" id="IPR011583">
    <property type="entry name" value="Chitinase_II/V-like_cat"/>
</dbReference>
<keyword evidence="5" id="KW-0964">Secreted</keyword>
<feature type="disulfide bond" evidence="13">
    <location>
        <begin position="69"/>
        <end position="73"/>
    </location>
</feature>
<evidence type="ECO:0000256" key="4">
    <source>
        <dbReference type="ARBA" id="ARBA00012729"/>
    </source>
</evidence>
<keyword evidence="12" id="KW-0624">Polysaccharide degradation</keyword>
<dbReference type="Pfam" id="PF00704">
    <property type="entry name" value="Glyco_hydro_18"/>
    <property type="match status" value="1"/>
</dbReference>
<dbReference type="CDD" id="cd00035">
    <property type="entry name" value="ChtBD1"/>
    <property type="match status" value="1"/>
</dbReference>
<evidence type="ECO:0000313" key="18">
    <source>
        <dbReference type="EMBL" id="OAA41490.1"/>
    </source>
</evidence>
<dbReference type="Proteomes" id="UP000076863">
    <property type="component" value="Unassembled WGS sequence"/>
</dbReference>
<feature type="domain" description="GH18" evidence="17">
    <location>
        <begin position="91"/>
        <end position="442"/>
    </location>
</feature>
<comment type="similarity">
    <text evidence="3">Belongs to the glycosyl hydrolase 18 family. Chitinase class V subfamily.</text>
</comment>
<dbReference type="EMBL" id="AZHA01000016">
    <property type="protein sequence ID" value="OAA41490.1"/>
    <property type="molecule type" value="Genomic_DNA"/>
</dbReference>
<proteinExistence type="inferred from homology"/>
<dbReference type="InterPro" id="IPR029070">
    <property type="entry name" value="Chitinase_insertion_sf"/>
</dbReference>